<feature type="transmembrane region" description="Helical" evidence="1">
    <location>
        <begin position="22"/>
        <end position="45"/>
    </location>
</feature>
<sequence length="81" mass="9126">MPLGSAVEIKDVYPLKAIASGIIHTSLAWAIVFTVIFAITVAAIFSSRHSFIRSSMVKALRLYRWVRRVNDHELAYCLVFS</sequence>
<dbReference type="EMBL" id="FJVC01000645">
    <property type="protein sequence ID" value="CZT52875.1"/>
    <property type="molecule type" value="Genomic_DNA"/>
</dbReference>
<evidence type="ECO:0000313" key="3">
    <source>
        <dbReference type="Proteomes" id="UP000177625"/>
    </source>
</evidence>
<keyword evidence="3" id="KW-1185">Reference proteome</keyword>
<evidence type="ECO:0000313" key="2">
    <source>
        <dbReference type="EMBL" id="CZT52875.1"/>
    </source>
</evidence>
<dbReference type="AlphaFoldDB" id="A0A1E1MVJ6"/>
<organism evidence="2 3">
    <name type="scientific">Rhynchosporium secalis</name>
    <name type="common">Barley scald fungus</name>
    <dbReference type="NCBI Taxonomy" id="38038"/>
    <lineage>
        <taxon>Eukaryota</taxon>
        <taxon>Fungi</taxon>
        <taxon>Dikarya</taxon>
        <taxon>Ascomycota</taxon>
        <taxon>Pezizomycotina</taxon>
        <taxon>Leotiomycetes</taxon>
        <taxon>Helotiales</taxon>
        <taxon>Ploettnerulaceae</taxon>
        <taxon>Rhynchosporium</taxon>
    </lineage>
</organism>
<proteinExistence type="predicted"/>
<evidence type="ECO:0000256" key="1">
    <source>
        <dbReference type="SAM" id="Phobius"/>
    </source>
</evidence>
<gene>
    <name evidence="2" type="ORF">RSE6_14272</name>
</gene>
<protein>
    <submittedName>
        <fullName evidence="2">Uncharacterized protein</fullName>
    </submittedName>
</protein>
<keyword evidence="1" id="KW-0812">Transmembrane</keyword>
<keyword evidence="1" id="KW-0472">Membrane</keyword>
<reference evidence="3" key="1">
    <citation type="submission" date="2016-03" db="EMBL/GenBank/DDBJ databases">
        <authorList>
            <person name="Guldener U."/>
        </authorList>
    </citation>
    <scope>NUCLEOTIDE SEQUENCE [LARGE SCALE GENOMIC DNA]</scope>
</reference>
<accession>A0A1E1MVJ6</accession>
<name>A0A1E1MVJ6_RHYSE</name>
<keyword evidence="1" id="KW-1133">Transmembrane helix</keyword>
<dbReference type="Proteomes" id="UP000177625">
    <property type="component" value="Unassembled WGS sequence"/>
</dbReference>